<dbReference type="InterPro" id="IPR011249">
    <property type="entry name" value="Metalloenz_LuxS/M16"/>
</dbReference>
<dbReference type="STRING" id="481448.Minf_1885"/>
<evidence type="ECO:0000259" key="2">
    <source>
        <dbReference type="Pfam" id="PF00675"/>
    </source>
</evidence>
<dbReference type="GO" id="GO:0046872">
    <property type="term" value="F:metal ion binding"/>
    <property type="evidence" value="ECO:0007669"/>
    <property type="project" value="InterPro"/>
</dbReference>
<dbReference type="InterPro" id="IPR007863">
    <property type="entry name" value="Peptidase_M16_C"/>
</dbReference>
<accession>A9QPD0</accession>
<dbReference type="KEGG" id="min:Minf_1885"/>
<dbReference type="eggNOG" id="COG0612">
    <property type="taxonomic scope" value="Bacteria"/>
</dbReference>
<evidence type="ECO:0000313" key="4">
    <source>
        <dbReference type="EMBL" id="ABX56588.1"/>
    </source>
</evidence>
<dbReference type="SUPFAM" id="SSF63411">
    <property type="entry name" value="LuxS/MPP-like metallohydrolase"/>
    <property type="match status" value="4"/>
</dbReference>
<dbReference type="EMBL" id="CP000975">
    <property type="protein sequence ID" value="ACD83939.1"/>
    <property type="molecule type" value="Genomic_DNA"/>
</dbReference>
<feature type="domain" description="Peptidase M16 N-terminal" evidence="2">
    <location>
        <begin position="469"/>
        <end position="596"/>
    </location>
</feature>
<gene>
    <name evidence="4" type="primary">pqqF</name>
    <name evidence="5" type="synonym">pqqL</name>
    <name evidence="5" type="ordered locus">Minf_1885</name>
</gene>
<proteinExistence type="inferred from homology"/>
<dbReference type="Gene3D" id="3.30.830.10">
    <property type="entry name" value="Metalloenzyme, LuxS/M16 peptidase-like"/>
    <property type="match status" value="4"/>
</dbReference>
<dbReference type="RefSeq" id="WP_012464221.1">
    <property type="nucleotide sequence ID" value="NC_010794.1"/>
</dbReference>
<dbReference type="PANTHER" id="PTHR11851">
    <property type="entry name" value="METALLOPROTEASE"/>
    <property type="match status" value="1"/>
</dbReference>
<reference evidence="5 6" key="2">
    <citation type="journal article" date="2008" name="Biol. Direct">
        <title>Complete genome sequence of the extremely acidophilic methanotroph isolate V4, Methylacidiphilum infernorum, a representative of the bacterial phylum Verrucomicrobia.</title>
        <authorList>
            <person name="Hou S."/>
            <person name="Makarova K.S."/>
            <person name="Saw J.H."/>
            <person name="Senin P."/>
            <person name="Ly B.V."/>
            <person name="Zhou Z."/>
            <person name="Ren Y."/>
            <person name="Wang J."/>
            <person name="Galperin M.Y."/>
            <person name="Omelchenko M.V."/>
            <person name="Wolf Y.I."/>
            <person name="Yutin N."/>
            <person name="Koonin E.V."/>
            <person name="Stott M.B."/>
            <person name="Mountain B.W."/>
            <person name="Crowe M.A."/>
            <person name="Smirnova A.V."/>
            <person name="Dunfield P.F."/>
            <person name="Feng L."/>
            <person name="Wang L."/>
            <person name="Alam M."/>
        </authorList>
    </citation>
    <scope>NUCLEOTIDE SEQUENCE [LARGE SCALE GENOMIC DNA]</scope>
    <source>
        <strain evidence="6">Isolate V4</strain>
        <strain evidence="5">V4</strain>
    </source>
</reference>
<dbReference type="EMBL" id="EU223846">
    <property type="protein sequence ID" value="ABX56588.1"/>
    <property type="molecule type" value="Genomic_DNA"/>
</dbReference>
<sequence length="847" mass="96210">MPALALPLPSSLSLFPQIDQEELPNGLTVLVDPFHQADVVSLQFWCATGSIHEGKYAGSGISHLLEHLLFKGTDKRKGNQIAWEMQSLGGHLNAYTTYNRTVYHVDLPSTHWKEALEILADIVFHAAIPPDEFDQEKEVIRREIAMVEDDPDSLLFELALKTAFSRHPLKYPIIGLPGLFDAIDREAVLDYYHRRYVPQNVFVVVSGAVSSEAVFAKTKEILSNQPTGFLEPLDLPDEPPQLSRRFASKEIQTEVGRLCFVFRVPGWGHEDAVALNVFSTFLAQTRSSLLHQKLVEKEAIAQQVDSFFFADDSLGLFGIEAQCGPENVERVGEKIWEELLGFPQRGITEEEFILCIRQQFSQSLRELRSARSRAETVGSGWLMFKDPLFRESFLHRLYTLEKEKILDLIPMYFREEKLNQVQIIPKKHKSKVVSSSLAEPSSKHFELSNGIQLIYRTDPLPLQYYRATFDGGPLWEPPSKNGLSKLAAAILVKGTQRRSAEKLARDIEVIGGSFGADSGNNTAGLYLESLSEEWQNALGIFSEMIHEPACLETELEIEKRKQIHQIRSMMDDPVYIAQSLLRKALWQNHPYAYDPLGTEEALEQITGEDIRQFILTIFQTNRMVLGISGPIDPEKELKRIESFFSDFPKKAIPKEWDWPYPKLEKPLRVEQRIPGKEQAIVGLSFRIPPINDPVQVPIEVIAEILSDLGSRLFIKVREEKGLAYFVFPSRFLGWKGGSFSIIAGTDPQYKEEVEKLIKEVVEEICREGFSQEELQRARAKLLSEEKIASQYPSSYVVRSTIDALLGLGWDYEEKKIKKIERLTLDELNEAAQRIFSSQDSVIGVVYP</sequence>
<comment type="similarity">
    <text evidence="1">Belongs to the peptidase M16 family.</text>
</comment>
<dbReference type="InterPro" id="IPR050361">
    <property type="entry name" value="MPP/UQCRC_Complex"/>
</dbReference>
<organism evidence="4">
    <name type="scientific">Methylacidiphilum infernorum (isolate V4)</name>
    <name type="common">Methylokorus infernorum (strain V4)</name>
    <dbReference type="NCBI Taxonomy" id="481448"/>
    <lineage>
        <taxon>Bacteria</taxon>
        <taxon>Pseudomonadati</taxon>
        <taxon>Verrucomicrobiota</taxon>
        <taxon>Methylacidiphilae</taxon>
        <taxon>Methylacidiphilales</taxon>
        <taxon>Methylacidiphilaceae</taxon>
        <taxon>Methylacidiphilum (ex Ratnadevi et al. 2023)</taxon>
    </lineage>
</organism>
<evidence type="ECO:0000256" key="1">
    <source>
        <dbReference type="ARBA" id="ARBA00007261"/>
    </source>
</evidence>
<protein>
    <submittedName>
        <fullName evidence="4">Putative coenzyme PQQ synthesis protein F</fullName>
    </submittedName>
    <submittedName>
        <fullName evidence="5">Zn-dependent peptidase</fullName>
    </submittedName>
</protein>
<name>A9QPD0_METI4</name>
<evidence type="ECO:0000313" key="5">
    <source>
        <dbReference type="EMBL" id="ACD83939.1"/>
    </source>
</evidence>
<dbReference type="Pfam" id="PF05193">
    <property type="entry name" value="Peptidase_M16_C"/>
    <property type="match status" value="2"/>
</dbReference>
<dbReference type="InterPro" id="IPR011765">
    <property type="entry name" value="Pept_M16_N"/>
</dbReference>
<evidence type="ECO:0000259" key="3">
    <source>
        <dbReference type="Pfam" id="PF05193"/>
    </source>
</evidence>
<feature type="domain" description="Peptidase M16 N-terminal" evidence="2">
    <location>
        <begin position="35"/>
        <end position="174"/>
    </location>
</feature>
<evidence type="ECO:0000313" key="6">
    <source>
        <dbReference type="Proteomes" id="UP000009149"/>
    </source>
</evidence>
<dbReference type="AlphaFoldDB" id="A9QPD0"/>
<dbReference type="HOGENOM" id="CLU_007487_1_0_0"/>
<feature type="domain" description="Peptidase M16 C-terminal" evidence="3">
    <location>
        <begin position="605"/>
        <end position="781"/>
    </location>
</feature>
<dbReference type="OrthoDB" id="9811314at2"/>
<dbReference type="Pfam" id="PF00675">
    <property type="entry name" value="Peptidase_M16"/>
    <property type="match status" value="2"/>
</dbReference>
<feature type="domain" description="Peptidase M16 C-terminal" evidence="3">
    <location>
        <begin position="183"/>
        <end position="355"/>
    </location>
</feature>
<reference evidence="4" key="1">
    <citation type="journal article" date="2007" name="Nature">
        <title>Methane oxidation by an extremely acidophilic bacterium of the phylum Verrucomicrobia.</title>
        <authorList>
            <person name="Dunfield P.F."/>
            <person name="Yuryev A."/>
            <person name="Senin P."/>
            <person name="Smirnova A.V."/>
            <person name="Stott M.B."/>
            <person name="Hou S."/>
            <person name="Ly B."/>
            <person name="Saw J.H."/>
            <person name="Zhou Z."/>
            <person name="Ren Y."/>
            <person name="Wang J."/>
            <person name="Mountain B.W."/>
            <person name="Crowe M.A."/>
            <person name="Weatherby T.M."/>
            <person name="Bodelier P.L.E."/>
            <person name="Liesack W."/>
            <person name="Feng L."/>
            <person name="Wang L."/>
            <person name="Alam M."/>
        </authorList>
    </citation>
    <scope>NUCLEOTIDE SEQUENCE</scope>
    <source>
        <strain evidence="4">V4</strain>
    </source>
</reference>
<dbReference type="PANTHER" id="PTHR11851:SF49">
    <property type="entry name" value="MITOCHONDRIAL-PROCESSING PEPTIDASE SUBUNIT ALPHA"/>
    <property type="match status" value="1"/>
</dbReference>
<dbReference type="Proteomes" id="UP000009149">
    <property type="component" value="Chromosome"/>
</dbReference>